<evidence type="ECO:0000256" key="6">
    <source>
        <dbReference type="RuleBase" id="RU003355"/>
    </source>
</evidence>
<feature type="active site" description="Charge relay system" evidence="5">
    <location>
        <position position="225"/>
    </location>
</feature>
<dbReference type="InterPro" id="IPR015500">
    <property type="entry name" value="Peptidase_S8_subtilisin-rel"/>
</dbReference>
<name>A0A4R1QBU3_9BACL</name>
<dbReference type="GO" id="GO:0004252">
    <property type="term" value="F:serine-type endopeptidase activity"/>
    <property type="evidence" value="ECO:0007669"/>
    <property type="project" value="UniProtKB-UniRule"/>
</dbReference>
<evidence type="ECO:0000256" key="1">
    <source>
        <dbReference type="ARBA" id="ARBA00011073"/>
    </source>
</evidence>
<comment type="caution">
    <text evidence="9">The sequence shown here is derived from an EMBL/GenBank/DDBJ whole genome shotgun (WGS) entry which is preliminary data.</text>
</comment>
<dbReference type="InterPro" id="IPR023827">
    <property type="entry name" value="Peptidase_S8_Asp-AS"/>
</dbReference>
<dbReference type="PROSITE" id="PS51892">
    <property type="entry name" value="SUBTILASE"/>
    <property type="match status" value="1"/>
</dbReference>
<protein>
    <submittedName>
        <fullName evidence="9">S-layer family protein</fullName>
    </submittedName>
</protein>
<feature type="active site" description="Charge relay system" evidence="5">
    <location>
        <position position="259"/>
    </location>
</feature>
<evidence type="ECO:0000313" key="9">
    <source>
        <dbReference type="EMBL" id="TCL47644.1"/>
    </source>
</evidence>
<proteinExistence type="inferred from homology"/>
<evidence type="ECO:0000313" key="10">
    <source>
        <dbReference type="Proteomes" id="UP000295658"/>
    </source>
</evidence>
<keyword evidence="7" id="KW-0732">Signal</keyword>
<gene>
    <name evidence="9" type="ORF">EDD69_1118</name>
</gene>
<dbReference type="GO" id="GO:0006508">
    <property type="term" value="P:proteolysis"/>
    <property type="evidence" value="ECO:0007669"/>
    <property type="project" value="UniProtKB-KW"/>
</dbReference>
<dbReference type="SUPFAM" id="SSF52743">
    <property type="entry name" value="Subtilisin-like"/>
    <property type="match status" value="1"/>
</dbReference>
<sequence>MRKLVFLFMIWIIFPSMAQASEQEEWIVRLRNESEIEMLTNAYKTKVLDVDGAFAKMSLTEEEVSEIKQLPYVLQVEPNYVKRAASVPNDPFFYEQWALQKIDWVFPNFASRNLLIGQTVAVDGKMETYTGQTLKGKDFVFTVGDQSVSRLSVQLDHVEGTWRLEVLDDAGNLLGWNEGTLAKLDVRLNRSAPTIHVRVQPMDWTVEPTVVEIKAVDHLLVAVIDSGVRMHEDFGDNILYSLSVDYAEKKRYAEDTFGHGTHVTGIVAAVANNAKGISGVIGNAPVDILPIKVLDHYGSGGDFEIAKGVRYALEKGADMINLSLAGKGETTVLRSAIDDAIHQGVLVVAAAGNSHMSTATVYPASYPGVITVSATNERDEPISIANYGWEVDLSAPGDNILSTYLNGYRTLRGTSMAAPYVTGALAVLKTLHPHEDAIQLRTRLLETAKDVHERGYDIYSGYGLLQMQKAIQSPVPSQAVDWLDFQHGQPIEKGRLYWIGFSPSLQGKTAHLFFGGRLVHSFTITNWLMTVRLSDFISEKEGDISVLVTDGNKKVIAFENRTSPIRPTTFRDVPPKHWAYKVVQQAQSLSFVRGYGDGTFRPNDRLSRRHGIMMMNRAFGWEAPSVLSSPFRDVSLSSSGALAVLNASERHILKGADGKAQLDQPLTRGQMALMLVRALQIENETIHTSHLFQDVTTGEVRKAVQLLAERGIVAKQSAFRPNDPITRAEFAAMLVRVHERKK</sequence>
<feature type="active site" description="Charge relay system" evidence="5">
    <location>
        <position position="415"/>
    </location>
</feature>
<dbReference type="InterPro" id="IPR000209">
    <property type="entry name" value="Peptidase_S8/S53_dom"/>
</dbReference>
<keyword evidence="2 5" id="KW-0645">Protease</keyword>
<evidence type="ECO:0000256" key="4">
    <source>
        <dbReference type="ARBA" id="ARBA00022825"/>
    </source>
</evidence>
<dbReference type="InterPro" id="IPR050131">
    <property type="entry name" value="Peptidase_S8_subtilisin-like"/>
</dbReference>
<keyword evidence="3 5" id="KW-0378">Hydrolase</keyword>
<dbReference type="OrthoDB" id="9798386at2"/>
<keyword evidence="10" id="KW-1185">Reference proteome</keyword>
<evidence type="ECO:0000256" key="2">
    <source>
        <dbReference type="ARBA" id="ARBA00022670"/>
    </source>
</evidence>
<dbReference type="RefSeq" id="WP_132948904.1">
    <property type="nucleotide sequence ID" value="NZ_SLUL01000011.1"/>
</dbReference>
<reference evidence="9 10" key="1">
    <citation type="submission" date="2019-03" db="EMBL/GenBank/DDBJ databases">
        <title>Genomic Encyclopedia of Type Strains, Phase IV (KMG-IV): sequencing the most valuable type-strain genomes for metagenomic binning, comparative biology and taxonomic classification.</title>
        <authorList>
            <person name="Goeker M."/>
        </authorList>
    </citation>
    <scope>NUCLEOTIDE SEQUENCE [LARGE SCALE GENOMIC DNA]</scope>
    <source>
        <strain evidence="9 10">DSM 24979</strain>
    </source>
</reference>
<evidence type="ECO:0000259" key="8">
    <source>
        <dbReference type="PROSITE" id="PS51272"/>
    </source>
</evidence>
<dbReference type="InterPro" id="IPR023828">
    <property type="entry name" value="Peptidase_S8_Ser-AS"/>
</dbReference>
<feature type="domain" description="SLH" evidence="8">
    <location>
        <begin position="566"/>
        <end position="629"/>
    </location>
</feature>
<dbReference type="Gene3D" id="3.40.50.200">
    <property type="entry name" value="Peptidase S8/S53 domain"/>
    <property type="match status" value="1"/>
</dbReference>
<dbReference type="EMBL" id="SLUL01000011">
    <property type="protein sequence ID" value="TCL47644.1"/>
    <property type="molecule type" value="Genomic_DNA"/>
</dbReference>
<dbReference type="PROSITE" id="PS00136">
    <property type="entry name" value="SUBTILASE_ASP"/>
    <property type="match status" value="1"/>
</dbReference>
<feature type="signal peptide" evidence="7">
    <location>
        <begin position="1"/>
        <end position="20"/>
    </location>
</feature>
<dbReference type="InterPro" id="IPR001119">
    <property type="entry name" value="SLH_dom"/>
</dbReference>
<feature type="chain" id="PRO_5020901426" evidence="7">
    <location>
        <begin position="21"/>
        <end position="742"/>
    </location>
</feature>
<keyword evidence="4 5" id="KW-0720">Serine protease</keyword>
<dbReference type="InterPro" id="IPR036852">
    <property type="entry name" value="Peptidase_S8/S53_dom_sf"/>
</dbReference>
<accession>A0A4R1QBU3</accession>
<dbReference type="PROSITE" id="PS00137">
    <property type="entry name" value="SUBTILASE_HIS"/>
    <property type="match status" value="1"/>
</dbReference>
<dbReference type="Pfam" id="PF00082">
    <property type="entry name" value="Peptidase_S8"/>
    <property type="match status" value="1"/>
</dbReference>
<dbReference type="PRINTS" id="PR00723">
    <property type="entry name" value="SUBTILISIN"/>
</dbReference>
<dbReference type="Pfam" id="PF00395">
    <property type="entry name" value="SLH"/>
    <property type="match status" value="2"/>
</dbReference>
<organism evidence="9 10">
    <name type="scientific">Thermolongibacillus altinsuensis</name>
    <dbReference type="NCBI Taxonomy" id="575256"/>
    <lineage>
        <taxon>Bacteria</taxon>
        <taxon>Bacillati</taxon>
        <taxon>Bacillota</taxon>
        <taxon>Bacilli</taxon>
        <taxon>Bacillales</taxon>
        <taxon>Anoxybacillaceae</taxon>
        <taxon>Thermolongibacillus</taxon>
    </lineage>
</organism>
<dbReference type="Proteomes" id="UP000295658">
    <property type="component" value="Unassembled WGS sequence"/>
</dbReference>
<dbReference type="PROSITE" id="PS51272">
    <property type="entry name" value="SLH"/>
    <property type="match status" value="2"/>
</dbReference>
<dbReference type="AlphaFoldDB" id="A0A4R1QBU3"/>
<dbReference type="PANTHER" id="PTHR43806">
    <property type="entry name" value="PEPTIDASE S8"/>
    <property type="match status" value="1"/>
</dbReference>
<dbReference type="PANTHER" id="PTHR43806:SF11">
    <property type="entry name" value="CEREVISIN-RELATED"/>
    <property type="match status" value="1"/>
</dbReference>
<feature type="domain" description="SLH" evidence="8">
    <location>
        <begin position="687"/>
        <end position="742"/>
    </location>
</feature>
<evidence type="ECO:0000256" key="5">
    <source>
        <dbReference type="PROSITE-ProRule" id="PRU01240"/>
    </source>
</evidence>
<evidence type="ECO:0000256" key="7">
    <source>
        <dbReference type="SAM" id="SignalP"/>
    </source>
</evidence>
<dbReference type="InterPro" id="IPR022398">
    <property type="entry name" value="Peptidase_S8_His-AS"/>
</dbReference>
<comment type="similarity">
    <text evidence="1 5 6">Belongs to the peptidase S8 family.</text>
</comment>
<dbReference type="PROSITE" id="PS00138">
    <property type="entry name" value="SUBTILASE_SER"/>
    <property type="match status" value="1"/>
</dbReference>
<evidence type="ECO:0000256" key="3">
    <source>
        <dbReference type="ARBA" id="ARBA00022801"/>
    </source>
</evidence>